<dbReference type="InterPro" id="IPR001867">
    <property type="entry name" value="OmpR/PhoB-type_DNA-bd"/>
</dbReference>
<dbReference type="GO" id="GO:0000160">
    <property type="term" value="P:phosphorelay signal transduction system"/>
    <property type="evidence" value="ECO:0007669"/>
    <property type="project" value="InterPro"/>
</dbReference>
<dbReference type="InterPro" id="IPR016032">
    <property type="entry name" value="Sig_transdc_resp-reg_C-effctor"/>
</dbReference>
<reference evidence="5 6" key="1">
    <citation type="submission" date="2018-01" db="EMBL/GenBank/DDBJ databases">
        <authorList>
            <person name="Paulsen S."/>
            <person name="Gram L.K."/>
        </authorList>
    </citation>
    <scope>NUCLEOTIDE SEQUENCE [LARGE SCALE GENOMIC DNA]</scope>
    <source>
        <strain evidence="5 6">S2599</strain>
    </source>
</reference>
<feature type="domain" description="OmpR/PhoB-type" evidence="4">
    <location>
        <begin position="13"/>
        <end position="116"/>
    </location>
</feature>
<evidence type="ECO:0000256" key="1">
    <source>
        <dbReference type="ARBA" id="ARBA00009820"/>
    </source>
</evidence>
<feature type="DNA-binding region" description="OmpR/PhoB-type" evidence="3">
    <location>
        <begin position="13"/>
        <end position="116"/>
    </location>
</feature>
<dbReference type="SUPFAM" id="SSF82171">
    <property type="entry name" value="DPP6 N-terminal domain-like"/>
    <property type="match status" value="2"/>
</dbReference>
<dbReference type="InterPro" id="IPR011659">
    <property type="entry name" value="WD40"/>
</dbReference>
<dbReference type="PROSITE" id="PS51755">
    <property type="entry name" value="OMPR_PHOB"/>
    <property type="match status" value="1"/>
</dbReference>
<dbReference type="SUPFAM" id="SSF46894">
    <property type="entry name" value="C-terminal effector domain of the bipartite response regulators"/>
    <property type="match status" value="1"/>
</dbReference>
<comment type="similarity">
    <text evidence="1">Belongs to the TolB family.</text>
</comment>
<dbReference type="Gene3D" id="1.10.10.10">
    <property type="entry name" value="Winged helix-like DNA-binding domain superfamily/Winged helix DNA-binding domain"/>
    <property type="match status" value="1"/>
</dbReference>
<dbReference type="PANTHER" id="PTHR36842">
    <property type="entry name" value="PROTEIN TOLB HOMOLOG"/>
    <property type="match status" value="1"/>
</dbReference>
<dbReference type="Gene3D" id="2.120.10.30">
    <property type="entry name" value="TolB, C-terminal domain"/>
    <property type="match status" value="2"/>
</dbReference>
<dbReference type="Pfam" id="PF07676">
    <property type="entry name" value="PD40"/>
    <property type="match status" value="2"/>
</dbReference>
<dbReference type="RefSeq" id="WP_138544952.1">
    <property type="nucleotide sequence ID" value="NZ_PNCJ01000015.1"/>
</dbReference>
<organism evidence="5 6">
    <name type="scientific">Pseudoalteromonas rubra</name>
    <dbReference type="NCBI Taxonomy" id="43658"/>
    <lineage>
        <taxon>Bacteria</taxon>
        <taxon>Pseudomonadati</taxon>
        <taxon>Pseudomonadota</taxon>
        <taxon>Gammaproteobacteria</taxon>
        <taxon>Alteromonadales</taxon>
        <taxon>Pseudoalteromonadaceae</taxon>
        <taxon>Pseudoalteromonas</taxon>
    </lineage>
</organism>
<accession>A0A5S3X1Y9</accession>
<dbReference type="OrthoDB" id="5693682at2"/>
<keyword evidence="2 3" id="KW-0238">DNA-binding</keyword>
<comment type="caution">
    <text evidence="5">The sequence shown here is derived from an EMBL/GenBank/DDBJ whole genome shotgun (WGS) entry which is preliminary data.</text>
</comment>
<protein>
    <recommendedName>
        <fullName evidence="4">OmpR/PhoB-type domain-containing protein</fullName>
    </recommendedName>
</protein>
<dbReference type="GO" id="GO:0006355">
    <property type="term" value="P:regulation of DNA-templated transcription"/>
    <property type="evidence" value="ECO:0007669"/>
    <property type="project" value="InterPro"/>
</dbReference>
<evidence type="ECO:0000256" key="2">
    <source>
        <dbReference type="ARBA" id="ARBA00023125"/>
    </source>
</evidence>
<reference evidence="6" key="2">
    <citation type="submission" date="2019-06" db="EMBL/GenBank/DDBJ databases">
        <title>Co-occurence of chitin degradation, pigmentation and bioactivity in marine Pseudoalteromonas.</title>
        <authorList>
            <person name="Sonnenschein E.C."/>
            <person name="Bech P.K."/>
        </authorList>
    </citation>
    <scope>NUCLEOTIDE SEQUENCE [LARGE SCALE GENOMIC DNA]</scope>
    <source>
        <strain evidence="6">S2599</strain>
    </source>
</reference>
<dbReference type="PANTHER" id="PTHR36842:SF1">
    <property type="entry name" value="PROTEIN TOLB"/>
    <property type="match status" value="1"/>
</dbReference>
<dbReference type="SMART" id="SM00862">
    <property type="entry name" value="Trans_reg_C"/>
    <property type="match status" value="1"/>
</dbReference>
<proteinExistence type="inferred from homology"/>
<evidence type="ECO:0000259" key="4">
    <source>
        <dbReference type="PROSITE" id="PS51755"/>
    </source>
</evidence>
<gene>
    <name evidence="5" type="ORF">CWB98_11295</name>
</gene>
<dbReference type="Proteomes" id="UP000306719">
    <property type="component" value="Unassembled WGS sequence"/>
</dbReference>
<sequence>MKLNGPSHSELNDTLDEFDKAEFWLNETRVLPYTGELVRGQLVSRLEPKVMDVLVMLANNANSVLSPQTIFSHVWPRSIYSPVSIRRAISQIRIALNDHDKTVLKTHPKRGYALYADVRRVAERDSLSSEQQTLSSTLQQSRRGKGHLKTMALTVSPVALICIWLFSVMLQSTASNSPEVENIQPLTASPQNEYYSRFTPDSKAIAYLKTKTDDRNATEIWLTAADRSFTQKIWEHNAEIRYFSWDETVPASDGYRLVYAVQQPDHLQFESVLFDSHFQVESRQVHFDLAGKIGISTFVTLDQNVYFLAKHEAVNRIYRGDLSTGKTEVLLSPTEQFNPYRIALSADKHSLTVLGFDRQRHSIIKRFSLKDGKSEVIADLGPNWYFINYVDALNGYLLSDGKHLQFLDESNQLKDIAFENYDFLHFPSVSPSGKLLTFTQTKLQGNAYIQWYEQDEAQRLSNSNRHTWLVSLSPSGKYVAFVSNRNGYAQIFVKALTDGREWLVYANQQQHLALSQPVWNENETKLAFARNGLLTTVEWQQNSHQAVNESQLVGTPTQWLDKGARILFERKSADETLWFEYAEGHDPIHKRTLKQGRLVVTSAGHFVVTKREVQKGNGQAIFSAPEHQQILAHKWHQNALWLLIEQGESVYHLRQISAEGKTSHLIRTLPAPDGTVSDFDEAGVVYSDFEADKDIVTLELR</sequence>
<dbReference type="EMBL" id="PNCJ01000015">
    <property type="protein sequence ID" value="TMP37308.1"/>
    <property type="molecule type" value="Genomic_DNA"/>
</dbReference>
<dbReference type="AlphaFoldDB" id="A0A5S3X1Y9"/>
<evidence type="ECO:0000313" key="6">
    <source>
        <dbReference type="Proteomes" id="UP000306719"/>
    </source>
</evidence>
<evidence type="ECO:0000256" key="3">
    <source>
        <dbReference type="PROSITE-ProRule" id="PRU01091"/>
    </source>
</evidence>
<dbReference type="InterPro" id="IPR036388">
    <property type="entry name" value="WH-like_DNA-bd_sf"/>
</dbReference>
<evidence type="ECO:0000313" key="5">
    <source>
        <dbReference type="EMBL" id="TMP37308.1"/>
    </source>
</evidence>
<name>A0A5S3X1Y9_9GAMM</name>
<dbReference type="InterPro" id="IPR011042">
    <property type="entry name" value="6-blade_b-propeller_TolB-like"/>
</dbReference>
<dbReference type="Pfam" id="PF00486">
    <property type="entry name" value="Trans_reg_C"/>
    <property type="match status" value="1"/>
</dbReference>
<dbReference type="GO" id="GO:0003677">
    <property type="term" value="F:DNA binding"/>
    <property type="evidence" value="ECO:0007669"/>
    <property type="project" value="UniProtKB-UniRule"/>
</dbReference>